<comment type="caution">
    <text evidence="2">The sequence shown here is derived from an EMBL/GenBank/DDBJ whole genome shotgun (WGS) entry which is preliminary data.</text>
</comment>
<dbReference type="Proteomes" id="UP000298468">
    <property type="component" value="Unassembled WGS sequence"/>
</dbReference>
<evidence type="ECO:0000256" key="1">
    <source>
        <dbReference type="SAM" id="Phobius"/>
    </source>
</evidence>
<dbReference type="EMBL" id="SOHM01000012">
    <property type="protein sequence ID" value="TFD92098.1"/>
    <property type="molecule type" value="Genomic_DNA"/>
</dbReference>
<keyword evidence="1" id="KW-0472">Membrane</keyword>
<evidence type="ECO:0000313" key="3">
    <source>
        <dbReference type="Proteomes" id="UP000298468"/>
    </source>
</evidence>
<feature type="transmembrane region" description="Helical" evidence="1">
    <location>
        <begin position="183"/>
        <end position="201"/>
    </location>
</feature>
<gene>
    <name evidence="2" type="ORF">E3T61_07255</name>
</gene>
<organism evidence="2 3">
    <name type="scientific">Cryobacterium lactosi</name>
    <dbReference type="NCBI Taxonomy" id="1259202"/>
    <lineage>
        <taxon>Bacteria</taxon>
        <taxon>Bacillati</taxon>
        <taxon>Actinomycetota</taxon>
        <taxon>Actinomycetes</taxon>
        <taxon>Micrococcales</taxon>
        <taxon>Microbacteriaceae</taxon>
        <taxon>Cryobacterium</taxon>
    </lineage>
</organism>
<dbReference type="RefSeq" id="WP_134640210.1">
    <property type="nucleotide sequence ID" value="NZ_SOHM01000012.1"/>
</dbReference>
<evidence type="ECO:0000313" key="2">
    <source>
        <dbReference type="EMBL" id="TFD92098.1"/>
    </source>
</evidence>
<dbReference type="OrthoDB" id="2716688at2"/>
<accession>A0A4R9BYS4</accession>
<dbReference type="AlphaFoldDB" id="A0A4R9BYS4"/>
<keyword evidence="3" id="KW-1185">Reference proteome</keyword>
<proteinExistence type="predicted"/>
<protein>
    <submittedName>
        <fullName evidence="2">Uncharacterized protein</fullName>
    </submittedName>
</protein>
<reference evidence="2 3" key="1">
    <citation type="submission" date="2019-03" db="EMBL/GenBank/DDBJ databases">
        <title>Genomics of glacier-inhabiting Cryobacterium strains.</title>
        <authorList>
            <person name="Liu Q."/>
            <person name="Xin Y.-H."/>
        </authorList>
    </citation>
    <scope>NUCLEOTIDE SEQUENCE [LARGE SCALE GENOMIC DNA]</scope>
    <source>
        <strain evidence="2 3">Sr59</strain>
    </source>
</reference>
<sequence length="218" mass="24374">MSQEWKRGRAAKRVKPGNGRALRPFRWWQLPGRALFHAQFYNRDGHLMVYSVDIPSKRHPGYDDGKSKAHLYLNGKHLAESKLPTAFPVCDGTIEVATSAFGVKRCHYVSADGEDRQLSPDPKSAEGRRSRLERVHPTLSRLLGFLSVLFLVIGTLLLLLQIAEPISAIPQFAEYIGTFESPIRLPLWLNIGLGLAALAASTDRALRLRYSWLDSAGN</sequence>
<keyword evidence="1" id="KW-1133">Transmembrane helix</keyword>
<name>A0A4R9BYS4_9MICO</name>
<feature type="transmembrane region" description="Helical" evidence="1">
    <location>
        <begin position="138"/>
        <end position="163"/>
    </location>
</feature>
<keyword evidence="1" id="KW-0812">Transmembrane</keyword>